<comment type="caution">
    <text evidence="1">The sequence shown here is derived from an EMBL/GenBank/DDBJ whole genome shotgun (WGS) entry which is preliminary data.</text>
</comment>
<organism evidence="1 2">
    <name type="scientific">Pistacia integerrima</name>
    <dbReference type="NCBI Taxonomy" id="434235"/>
    <lineage>
        <taxon>Eukaryota</taxon>
        <taxon>Viridiplantae</taxon>
        <taxon>Streptophyta</taxon>
        <taxon>Embryophyta</taxon>
        <taxon>Tracheophyta</taxon>
        <taxon>Spermatophyta</taxon>
        <taxon>Magnoliopsida</taxon>
        <taxon>eudicotyledons</taxon>
        <taxon>Gunneridae</taxon>
        <taxon>Pentapetalae</taxon>
        <taxon>rosids</taxon>
        <taxon>malvids</taxon>
        <taxon>Sapindales</taxon>
        <taxon>Anacardiaceae</taxon>
        <taxon>Pistacia</taxon>
    </lineage>
</organism>
<name>A0ACC0XIM8_9ROSI</name>
<evidence type="ECO:0000313" key="2">
    <source>
        <dbReference type="Proteomes" id="UP001163603"/>
    </source>
</evidence>
<gene>
    <name evidence="1" type="ORF">Pint_10127</name>
</gene>
<dbReference type="EMBL" id="CM047747">
    <property type="protein sequence ID" value="KAJ0017511.1"/>
    <property type="molecule type" value="Genomic_DNA"/>
</dbReference>
<protein>
    <submittedName>
        <fullName evidence="1">Uncharacterized protein</fullName>
    </submittedName>
</protein>
<evidence type="ECO:0000313" key="1">
    <source>
        <dbReference type="EMBL" id="KAJ0017511.1"/>
    </source>
</evidence>
<proteinExistence type="predicted"/>
<sequence>MINMASSQPPLENSEFSTVSVQELIKDPNITVPNSYFRPDQEPPKLLNGNHYFPAIPTIDLERLVSKEQAEFELAKLESTCKEWGIFQLVNHGVSSSLLEKLKFEIQEFFNLPLEEKMKYKIKPDDFEGYGSVVRSDGKLDWGDKLYMTTNPIHMRESHLFPELPSSLRNTLECYFQEMQNLSRKILGMIGKTLNTEIKEMEELFEDGMQSVRFNYYPPCSKPELVMGLAPHSDATDSVWIPVSILPEALAINLGDILEIMSNGLYQSVEHRASINSAKERISIAFFVGPKFDAEIGAARSLINPENPPLFKRIGTEEYFKSFFSRKLKGKTNLEYMKIENGEGMHHNI</sequence>
<dbReference type="Proteomes" id="UP001163603">
    <property type="component" value="Chromosome 12"/>
</dbReference>
<reference evidence="2" key="1">
    <citation type="journal article" date="2023" name="G3 (Bethesda)">
        <title>Genome assembly and association tests identify interacting loci associated with vigor, precocity, and sex in interspecific pistachio rootstocks.</title>
        <authorList>
            <person name="Palmer W."/>
            <person name="Jacygrad E."/>
            <person name="Sagayaradj S."/>
            <person name="Cavanaugh K."/>
            <person name="Han R."/>
            <person name="Bertier L."/>
            <person name="Beede B."/>
            <person name="Kafkas S."/>
            <person name="Golino D."/>
            <person name="Preece J."/>
            <person name="Michelmore R."/>
        </authorList>
    </citation>
    <scope>NUCLEOTIDE SEQUENCE [LARGE SCALE GENOMIC DNA]</scope>
</reference>
<keyword evidence="2" id="KW-1185">Reference proteome</keyword>
<accession>A0ACC0XIM8</accession>